<protein>
    <submittedName>
        <fullName evidence="5">23S rRNA methyltransferase</fullName>
    </submittedName>
</protein>
<dbReference type="GO" id="GO:0006396">
    <property type="term" value="P:RNA processing"/>
    <property type="evidence" value="ECO:0007669"/>
    <property type="project" value="InterPro"/>
</dbReference>
<dbReference type="GO" id="GO:0005737">
    <property type="term" value="C:cytoplasm"/>
    <property type="evidence" value="ECO:0007669"/>
    <property type="project" value="UniProtKB-ARBA"/>
</dbReference>
<dbReference type="EMBL" id="AYZE01000014">
    <property type="protein sequence ID" value="KRM90904.1"/>
    <property type="molecule type" value="Genomic_DNA"/>
</dbReference>
<dbReference type="InterPro" id="IPR029064">
    <property type="entry name" value="Ribosomal_eL30-like_sf"/>
</dbReference>
<dbReference type="Pfam" id="PF22435">
    <property type="entry name" value="MRM3-like_sub_bind"/>
    <property type="match status" value="1"/>
</dbReference>
<proteinExistence type="inferred from homology"/>
<dbReference type="SUPFAM" id="SSF75217">
    <property type="entry name" value="alpha/beta knot"/>
    <property type="match status" value="1"/>
</dbReference>
<dbReference type="GO" id="GO:0003723">
    <property type="term" value="F:RNA binding"/>
    <property type="evidence" value="ECO:0007669"/>
    <property type="project" value="InterPro"/>
</dbReference>
<dbReference type="InterPro" id="IPR029028">
    <property type="entry name" value="Alpha/beta_knot_MTases"/>
</dbReference>
<dbReference type="InterPro" id="IPR001537">
    <property type="entry name" value="SpoU_MeTrfase"/>
</dbReference>
<keyword evidence="2 5" id="KW-0489">Methyltransferase</keyword>
<gene>
    <name evidence="5" type="ORF">FC80_GL000898</name>
</gene>
<dbReference type="GO" id="GO:0032259">
    <property type="term" value="P:methylation"/>
    <property type="evidence" value="ECO:0007669"/>
    <property type="project" value="UniProtKB-KW"/>
</dbReference>
<dbReference type="PATRIC" id="fig|1423729.3.peg.908"/>
<evidence type="ECO:0000259" key="4">
    <source>
        <dbReference type="SMART" id="SM00967"/>
    </source>
</evidence>
<feature type="domain" description="RNA 2-O ribose methyltransferase substrate binding" evidence="4">
    <location>
        <begin position="31"/>
        <end position="103"/>
    </location>
</feature>
<dbReference type="STRING" id="1423729.FC80_GL000898"/>
<dbReference type="Gene3D" id="3.40.1280.10">
    <property type="match status" value="1"/>
</dbReference>
<keyword evidence="6" id="KW-1185">Reference proteome</keyword>
<dbReference type="InterPro" id="IPR013123">
    <property type="entry name" value="SpoU_subst-bd"/>
</dbReference>
<accession>A0A0R2CH11</accession>
<dbReference type="Gene3D" id="3.30.1330.30">
    <property type="match status" value="1"/>
</dbReference>
<dbReference type="InterPro" id="IPR051259">
    <property type="entry name" value="rRNA_Methyltransferase"/>
</dbReference>
<name>A0A0R2CH11_9LACO</name>
<dbReference type="SMART" id="SM00967">
    <property type="entry name" value="SpoU_sub_bind"/>
    <property type="match status" value="1"/>
</dbReference>
<reference evidence="5 6" key="1">
    <citation type="journal article" date="2015" name="Genome Announc.">
        <title>Expanding the biotechnology potential of lactobacilli through comparative genomics of 213 strains and associated genera.</title>
        <authorList>
            <person name="Sun Z."/>
            <person name="Harris H.M."/>
            <person name="McCann A."/>
            <person name="Guo C."/>
            <person name="Argimon S."/>
            <person name="Zhang W."/>
            <person name="Yang X."/>
            <person name="Jeffery I.B."/>
            <person name="Cooney J.C."/>
            <person name="Kagawa T.F."/>
            <person name="Liu W."/>
            <person name="Song Y."/>
            <person name="Salvetti E."/>
            <person name="Wrobel A."/>
            <person name="Rasinkangas P."/>
            <person name="Parkhill J."/>
            <person name="Rea M.C."/>
            <person name="O'Sullivan O."/>
            <person name="Ritari J."/>
            <person name="Douillard F.P."/>
            <person name="Paul Ross R."/>
            <person name="Yang R."/>
            <person name="Briner A.E."/>
            <person name="Felis G.E."/>
            <person name="de Vos W.M."/>
            <person name="Barrangou R."/>
            <person name="Klaenhammer T.R."/>
            <person name="Caufield P.W."/>
            <person name="Cui Y."/>
            <person name="Zhang H."/>
            <person name="O'Toole P.W."/>
        </authorList>
    </citation>
    <scope>NUCLEOTIDE SEQUENCE [LARGE SCALE GENOMIC DNA]</scope>
    <source>
        <strain evidence="5 6">DSM 21116</strain>
    </source>
</reference>
<dbReference type="CDD" id="cd18095">
    <property type="entry name" value="SpoU-like_rRNA-MTase"/>
    <property type="match status" value="1"/>
</dbReference>
<comment type="similarity">
    <text evidence="1">Belongs to the class IV-like SAM-binding methyltransferase superfamily. RNA methyltransferase TrmH family.</text>
</comment>
<dbReference type="PANTHER" id="PTHR43191">
    <property type="entry name" value="RRNA METHYLTRANSFERASE 3"/>
    <property type="match status" value="1"/>
</dbReference>
<organism evidence="5 6">
    <name type="scientific">Liquorilactobacillus cacaonum DSM 21116</name>
    <dbReference type="NCBI Taxonomy" id="1423729"/>
    <lineage>
        <taxon>Bacteria</taxon>
        <taxon>Bacillati</taxon>
        <taxon>Bacillota</taxon>
        <taxon>Bacilli</taxon>
        <taxon>Lactobacillales</taxon>
        <taxon>Lactobacillaceae</taxon>
        <taxon>Liquorilactobacillus</taxon>
    </lineage>
</organism>
<dbReference type="RefSeq" id="WP_057829121.1">
    <property type="nucleotide sequence ID" value="NZ_AYZE01000014.1"/>
</dbReference>
<sequence>MDIIQSPQNKQVKEWKKLSSKKGRATQKLYILDGWHLVKEAIKAKETIHLFLIVPDSRYVSEFNEFNNTNTKIMYISPEVANALSDTPSPQGIFALMNIQDTITDSVNLNGAWLLLDKVQDPGNIGTMVRTADAAGFSGVVFGEGTVDLYQPKVVRSMQGSQFHLNLIQSNLMEFITTLQRNEIPTFGTELNRFAKSYDAIGKYSSFGLIMGNEGNGVEQQYLEITDYNLYIPIVGQAESLNVAVAAGILMYALKK</sequence>
<dbReference type="Pfam" id="PF00588">
    <property type="entry name" value="SpoU_methylase"/>
    <property type="match status" value="1"/>
</dbReference>
<dbReference type="InterPro" id="IPR029026">
    <property type="entry name" value="tRNA_m1G_MTases_N"/>
</dbReference>
<comment type="caution">
    <text evidence="5">The sequence shown here is derived from an EMBL/GenBank/DDBJ whole genome shotgun (WGS) entry which is preliminary data.</text>
</comment>
<dbReference type="Proteomes" id="UP000051131">
    <property type="component" value="Unassembled WGS sequence"/>
</dbReference>
<evidence type="ECO:0000256" key="3">
    <source>
        <dbReference type="ARBA" id="ARBA00022679"/>
    </source>
</evidence>
<evidence type="ECO:0000313" key="5">
    <source>
        <dbReference type="EMBL" id="KRM90904.1"/>
    </source>
</evidence>
<dbReference type="SUPFAM" id="SSF55315">
    <property type="entry name" value="L30e-like"/>
    <property type="match status" value="1"/>
</dbReference>
<dbReference type="PANTHER" id="PTHR43191:SF2">
    <property type="entry name" value="RRNA METHYLTRANSFERASE 3, MITOCHONDRIAL"/>
    <property type="match status" value="1"/>
</dbReference>
<dbReference type="InterPro" id="IPR053888">
    <property type="entry name" value="MRM3-like_sub_bind"/>
</dbReference>
<dbReference type="AlphaFoldDB" id="A0A0R2CH11"/>
<evidence type="ECO:0000313" key="6">
    <source>
        <dbReference type="Proteomes" id="UP000051131"/>
    </source>
</evidence>
<evidence type="ECO:0000256" key="1">
    <source>
        <dbReference type="ARBA" id="ARBA00007228"/>
    </source>
</evidence>
<dbReference type="GO" id="GO:0008173">
    <property type="term" value="F:RNA methyltransferase activity"/>
    <property type="evidence" value="ECO:0007669"/>
    <property type="project" value="InterPro"/>
</dbReference>
<dbReference type="OrthoDB" id="9785673at2"/>
<evidence type="ECO:0000256" key="2">
    <source>
        <dbReference type="ARBA" id="ARBA00022603"/>
    </source>
</evidence>
<keyword evidence="3 5" id="KW-0808">Transferase</keyword>